<protein>
    <submittedName>
        <fullName evidence="2">SAM-dependent methyltransferase</fullName>
    </submittedName>
</protein>
<dbReference type="InterPro" id="IPR041698">
    <property type="entry name" value="Methyltransf_25"/>
</dbReference>
<dbReference type="CDD" id="cd02440">
    <property type="entry name" value="AdoMet_MTases"/>
    <property type="match status" value="1"/>
</dbReference>
<dbReference type="InterPro" id="IPR029063">
    <property type="entry name" value="SAM-dependent_MTases_sf"/>
</dbReference>
<evidence type="ECO:0000313" key="2">
    <source>
        <dbReference type="EMBL" id="GEP00760.1"/>
    </source>
</evidence>
<proteinExistence type="predicted"/>
<dbReference type="AlphaFoldDB" id="A0A512ISR9"/>
<dbReference type="Pfam" id="PF13649">
    <property type="entry name" value="Methyltransf_25"/>
    <property type="match status" value="1"/>
</dbReference>
<name>A0A512ISR9_9HYPH</name>
<reference evidence="2 3" key="1">
    <citation type="submission" date="2019-07" db="EMBL/GenBank/DDBJ databases">
        <title>Whole genome shotgun sequence of Methylobacterium haplocladii NBRC 107714.</title>
        <authorList>
            <person name="Hosoyama A."/>
            <person name="Uohara A."/>
            <person name="Ohji S."/>
            <person name="Ichikawa N."/>
        </authorList>
    </citation>
    <scope>NUCLEOTIDE SEQUENCE [LARGE SCALE GENOMIC DNA]</scope>
    <source>
        <strain evidence="2 3">NBRC 107714</strain>
    </source>
</reference>
<accession>A0A512ISR9</accession>
<dbReference type="SUPFAM" id="SSF53335">
    <property type="entry name" value="S-adenosyl-L-methionine-dependent methyltransferases"/>
    <property type="match status" value="1"/>
</dbReference>
<evidence type="ECO:0000313" key="3">
    <source>
        <dbReference type="Proteomes" id="UP000321258"/>
    </source>
</evidence>
<feature type="domain" description="Methyltransferase" evidence="1">
    <location>
        <begin position="66"/>
        <end position="156"/>
    </location>
</feature>
<dbReference type="RefSeq" id="WP_147080351.1">
    <property type="nucleotide sequence ID" value="NZ_BPQN01000014.1"/>
</dbReference>
<dbReference type="OrthoDB" id="1853779at2"/>
<dbReference type="EMBL" id="BJZT01000035">
    <property type="protein sequence ID" value="GEP00760.1"/>
    <property type="molecule type" value="Genomic_DNA"/>
</dbReference>
<keyword evidence="2" id="KW-0489">Methyltransferase</keyword>
<comment type="caution">
    <text evidence="2">The sequence shown here is derived from an EMBL/GenBank/DDBJ whole genome shotgun (WGS) entry which is preliminary data.</text>
</comment>
<dbReference type="GO" id="GO:0008168">
    <property type="term" value="F:methyltransferase activity"/>
    <property type="evidence" value="ECO:0007669"/>
    <property type="project" value="UniProtKB-KW"/>
</dbReference>
<keyword evidence="2" id="KW-0808">Transferase</keyword>
<organism evidence="2 3">
    <name type="scientific">Methylobacterium haplocladii</name>
    <dbReference type="NCBI Taxonomy" id="1176176"/>
    <lineage>
        <taxon>Bacteria</taxon>
        <taxon>Pseudomonadati</taxon>
        <taxon>Pseudomonadota</taxon>
        <taxon>Alphaproteobacteria</taxon>
        <taxon>Hyphomicrobiales</taxon>
        <taxon>Methylobacteriaceae</taxon>
        <taxon>Methylobacterium</taxon>
    </lineage>
</organism>
<dbReference type="Gene3D" id="3.40.50.150">
    <property type="entry name" value="Vaccinia Virus protein VP39"/>
    <property type="match status" value="1"/>
</dbReference>
<gene>
    <name evidence="2" type="ORF">MHA02_31470</name>
</gene>
<evidence type="ECO:0000259" key="1">
    <source>
        <dbReference type="Pfam" id="PF13649"/>
    </source>
</evidence>
<keyword evidence="3" id="KW-1185">Reference proteome</keyword>
<dbReference type="GO" id="GO:0032259">
    <property type="term" value="P:methylation"/>
    <property type="evidence" value="ECO:0007669"/>
    <property type="project" value="UniProtKB-KW"/>
</dbReference>
<dbReference type="Proteomes" id="UP000321258">
    <property type="component" value="Unassembled WGS sequence"/>
</dbReference>
<sequence>MMSSDAIWQRYGESDPYYGVLTLDAYRKDNIAANKDAFFASGERSVARVLAQVEAAVGPVRRGHAVDFGAGVGRLSLPLGRRFERVSSIDVSPGMLRELQSNATAQGASNLTLCNRVDEVAQPIDFALSLIVLQHIDPQRGRDVILGIADRLAPGGILALDVPIMSRRSRGWHFVRRLRDRVPLVQTAWNLLRGRPAHDGGMQMNLYPVNEITEALFARGMASVTLLPTEPDPFFAGALIVCRKAG</sequence>